<proteinExistence type="predicted"/>
<keyword evidence="1" id="KW-0479">Metal-binding</keyword>
<dbReference type="RefSeq" id="WP_144871742.1">
    <property type="nucleotide sequence ID" value="NZ_LR213952.1"/>
</dbReference>
<dbReference type="Gene3D" id="3.40.50.1400">
    <property type="match status" value="2"/>
</dbReference>
<sequence>MKQLYPSPTVLTSPAYLLITHGSGDYRSQLALEHLTRLIRMQIESQPDEISYPIVNTATLEFNSVPLHQQILQFAQDALALGSQELQLLPLFLLPGVHVTEDLPRAIAIAQTLIGKKISITQLPCLGTNIDLVKLWQNRLTTIKADAKILISHGTRRLDGNRVVEATAQQLGALTAYCSVSPSLYNRVTMLAKAGCKSIAILPHVLFKGAITDAIASQVTKLQQQLPQVELILEQPLGATVDLAQFIADRIKLA</sequence>
<protein>
    <submittedName>
        <fullName evidence="3">Putative Sirohydrochlorin cobaltochelatase</fullName>
        <ecNumber evidence="3">4.99.1.3</ecNumber>
    </submittedName>
</protein>
<evidence type="ECO:0000256" key="2">
    <source>
        <dbReference type="ARBA" id="ARBA00023239"/>
    </source>
</evidence>
<dbReference type="SUPFAM" id="SSF53800">
    <property type="entry name" value="Chelatase"/>
    <property type="match status" value="1"/>
</dbReference>
<dbReference type="EMBL" id="CAACVJ010000116">
    <property type="protein sequence ID" value="VEP13542.1"/>
    <property type="molecule type" value="Genomic_DNA"/>
</dbReference>
<dbReference type="GO" id="GO:0046872">
    <property type="term" value="F:metal ion binding"/>
    <property type="evidence" value="ECO:0007669"/>
    <property type="project" value="UniProtKB-KW"/>
</dbReference>
<dbReference type="EC" id="4.99.1.3" evidence="3"/>
<keyword evidence="2 3" id="KW-0456">Lyase</keyword>
<dbReference type="PANTHER" id="PTHR33542:SF3">
    <property type="entry name" value="SIROHYDROCHLORIN FERROCHELATASE, CHLOROPLASTIC"/>
    <property type="match status" value="1"/>
</dbReference>
<dbReference type="Proteomes" id="UP000320055">
    <property type="component" value="Unassembled WGS sequence"/>
</dbReference>
<dbReference type="InterPro" id="IPR002762">
    <property type="entry name" value="CbiX-like"/>
</dbReference>
<evidence type="ECO:0000313" key="4">
    <source>
        <dbReference type="Proteomes" id="UP000320055"/>
    </source>
</evidence>
<dbReference type="OrthoDB" id="482456at2"/>
<name>A0A563VQ01_9CYAN</name>
<reference evidence="3 4" key="1">
    <citation type="submission" date="2019-01" db="EMBL/GenBank/DDBJ databases">
        <authorList>
            <person name="Brito A."/>
        </authorList>
    </citation>
    <scope>NUCLEOTIDE SEQUENCE [LARGE SCALE GENOMIC DNA]</scope>
    <source>
        <strain evidence="3">1</strain>
    </source>
</reference>
<dbReference type="AlphaFoldDB" id="A0A563VQ01"/>
<dbReference type="Pfam" id="PF01903">
    <property type="entry name" value="CbiX"/>
    <property type="match status" value="2"/>
</dbReference>
<gene>
    <name evidence="3" type="ORF">H1P_2020003</name>
</gene>
<keyword evidence="4" id="KW-1185">Reference proteome</keyword>
<accession>A0A563VQ01</accession>
<dbReference type="GO" id="GO:0016852">
    <property type="term" value="F:sirohydrochlorin cobaltochelatase activity"/>
    <property type="evidence" value="ECO:0007669"/>
    <property type="project" value="UniProtKB-EC"/>
</dbReference>
<evidence type="ECO:0000313" key="3">
    <source>
        <dbReference type="EMBL" id="VEP13542.1"/>
    </source>
</evidence>
<evidence type="ECO:0000256" key="1">
    <source>
        <dbReference type="ARBA" id="ARBA00022723"/>
    </source>
</evidence>
<organism evidence="3 4">
    <name type="scientific">Hyella patelloides LEGE 07179</name>
    <dbReference type="NCBI Taxonomy" id="945734"/>
    <lineage>
        <taxon>Bacteria</taxon>
        <taxon>Bacillati</taxon>
        <taxon>Cyanobacteriota</taxon>
        <taxon>Cyanophyceae</taxon>
        <taxon>Pleurocapsales</taxon>
        <taxon>Hyellaceae</taxon>
        <taxon>Hyella</taxon>
    </lineage>
</organism>
<dbReference type="InterPro" id="IPR050963">
    <property type="entry name" value="Sirohydro_Cobaltochel/CbiX"/>
</dbReference>
<dbReference type="PANTHER" id="PTHR33542">
    <property type="entry name" value="SIROHYDROCHLORIN FERROCHELATASE, CHLOROPLASTIC"/>
    <property type="match status" value="1"/>
</dbReference>